<dbReference type="RefSeq" id="WP_039563054.1">
    <property type="nucleotide sequence ID" value="NZ_LAXL01000047.1"/>
</dbReference>
<organism evidence="1 2">
    <name type="scientific">Vibrio vulnificus</name>
    <dbReference type="NCBI Taxonomy" id="672"/>
    <lineage>
        <taxon>Bacteria</taxon>
        <taxon>Pseudomonadati</taxon>
        <taxon>Pseudomonadota</taxon>
        <taxon>Gammaproteobacteria</taxon>
        <taxon>Vibrionales</taxon>
        <taxon>Vibrionaceae</taxon>
        <taxon>Vibrio</taxon>
    </lineage>
</organism>
<gene>
    <name evidence="1" type="ORF">AL548_007280</name>
</gene>
<protein>
    <submittedName>
        <fullName evidence="1">Uncharacterized protein</fullName>
    </submittedName>
</protein>
<proteinExistence type="predicted"/>
<reference evidence="1" key="1">
    <citation type="submission" date="2017-12" db="EMBL/GenBank/DDBJ databases">
        <title>FDA dAtabase for Regulatory Grade micrObial Sequences (FDA-ARGOS): Supporting development and validation of Infectious Disease Dx tests.</title>
        <authorList>
            <person name="Hoffmann M."/>
            <person name="Allard M."/>
            <person name="Evans P."/>
            <person name="Brown E."/>
            <person name="Tallon L.J."/>
            <person name="Sadzewicz L."/>
            <person name="Sengamalay N."/>
            <person name="Ott S."/>
            <person name="Godinez A."/>
            <person name="Nagaraj S."/>
            <person name="Vavikolanu K."/>
            <person name="Aluvathingal J."/>
            <person name="Nadendla S."/>
            <person name="Hobson J."/>
            <person name="Sichtig H."/>
        </authorList>
    </citation>
    <scope>NUCLEOTIDE SEQUENCE [LARGE SCALE GENOMIC DNA]</scope>
    <source>
        <strain evidence="1">FDAARGOS_118</strain>
    </source>
</reference>
<dbReference type="EMBL" id="LOSH02000002">
    <property type="protein sequence ID" value="PNM76911.1"/>
    <property type="molecule type" value="Genomic_DNA"/>
</dbReference>
<sequence>MTHLHIVYGFCEDRHKAILFEHLVQNTPVLKIKTIGHVAEKAVFAALTYSVVNPTVTGIHWIQSFIPNKKRTVNTSLMASPALSRKRHHQFELSNEQTKLLKKACRAYRKQRNLTLTEKNWRQHINSKVALSEVECMFKPTCNHSFFLAPNQQPTPYSIWNGPKIKERQCQAKTI</sequence>
<keyword evidence="2" id="KW-1185">Reference proteome</keyword>
<name>A0ABX4X0E7_VIBVL</name>
<evidence type="ECO:0000313" key="2">
    <source>
        <dbReference type="Proteomes" id="UP000054370"/>
    </source>
</evidence>
<evidence type="ECO:0000313" key="1">
    <source>
        <dbReference type="EMBL" id="PNM76911.1"/>
    </source>
</evidence>
<comment type="caution">
    <text evidence="1">The sequence shown here is derived from an EMBL/GenBank/DDBJ whole genome shotgun (WGS) entry which is preliminary data.</text>
</comment>
<accession>A0ABX4X0E7</accession>
<dbReference type="Proteomes" id="UP000054370">
    <property type="component" value="Unassembled WGS sequence"/>
</dbReference>